<accession>A0A1C1YYN0</accession>
<keyword evidence="3" id="KW-1185">Reference proteome</keyword>
<dbReference type="NCBIfam" id="NF006699">
    <property type="entry name" value="PRK09245.1"/>
    <property type="match status" value="1"/>
</dbReference>
<dbReference type="EMBL" id="LQZT01000006">
    <property type="protein sequence ID" value="OCW58519.1"/>
    <property type="molecule type" value="Genomic_DNA"/>
</dbReference>
<dbReference type="Proteomes" id="UP000094795">
    <property type="component" value="Unassembled WGS sequence"/>
</dbReference>
<evidence type="ECO:0000313" key="2">
    <source>
        <dbReference type="EMBL" id="OCW58519.1"/>
    </source>
</evidence>
<dbReference type="CDD" id="cd06558">
    <property type="entry name" value="crotonase-like"/>
    <property type="match status" value="1"/>
</dbReference>
<dbReference type="Gene3D" id="1.10.12.10">
    <property type="entry name" value="Lyase 2-enoyl-coa Hydratase, Chain A, domain 2"/>
    <property type="match status" value="1"/>
</dbReference>
<dbReference type="OrthoDB" id="9807606at2"/>
<dbReference type="STRING" id="1480615.AWJ14_18675"/>
<dbReference type="InterPro" id="IPR001753">
    <property type="entry name" value="Enoyl-CoA_hydra/iso"/>
</dbReference>
<evidence type="ECO:0000256" key="1">
    <source>
        <dbReference type="ARBA" id="ARBA00005254"/>
    </source>
</evidence>
<dbReference type="Pfam" id="PF00378">
    <property type="entry name" value="ECH_1"/>
    <property type="match status" value="1"/>
</dbReference>
<dbReference type="SUPFAM" id="SSF52096">
    <property type="entry name" value="ClpP/crotonase"/>
    <property type="match status" value="1"/>
</dbReference>
<gene>
    <name evidence="2" type="ORF">AWJ14_18675</name>
</gene>
<name>A0A1C1YYN0_9HYPH</name>
<comment type="caution">
    <text evidence="2">The sequence shown here is derived from an EMBL/GenBank/DDBJ whole genome shotgun (WGS) entry which is preliminary data.</text>
</comment>
<dbReference type="InterPro" id="IPR014748">
    <property type="entry name" value="Enoyl-CoA_hydra_C"/>
</dbReference>
<evidence type="ECO:0000313" key="3">
    <source>
        <dbReference type="Proteomes" id="UP000094795"/>
    </source>
</evidence>
<reference evidence="2 3" key="1">
    <citation type="submission" date="2015-12" db="EMBL/GenBank/DDBJ databases">
        <authorList>
            <person name="Shamseldin A."/>
            <person name="Moawad H."/>
            <person name="Abd El-Rahim W.M."/>
            <person name="Sadowsky M.J."/>
        </authorList>
    </citation>
    <scope>NUCLEOTIDE SEQUENCE [LARGE SCALE GENOMIC DNA]</scope>
    <source>
        <strain evidence="2 3">JC234</strain>
    </source>
</reference>
<dbReference type="AlphaFoldDB" id="A0A1C1YYN0"/>
<dbReference type="GO" id="GO:0003824">
    <property type="term" value="F:catalytic activity"/>
    <property type="evidence" value="ECO:0007669"/>
    <property type="project" value="UniProtKB-ARBA"/>
</dbReference>
<sequence>MTQPVLLERDGFVATITLNRPETRNAISDDDVIDALVAAVQEADSDPDLRVAIVTGAGSSFSSGGNLKKMLEDGMSDMPPPQTRQSYRRGIQRIPLAFEAVEIPLIAAVNGPAIGAGCDLACMCDIRIAAESARFAESFVKVGIVPGDGGAFLLQRVVGYARAAEMALTGDPLTASEALAFGLVSRVVPDGDLLATARRIADSIAANPPVAVRMTKRLLREAHRSGLASVLEYSSALQAIAHTTQDHAEAVAAFAARRAPEFTGR</sequence>
<proteinExistence type="inferred from homology"/>
<organism evidence="2 3">
    <name type="scientific">Hoeflea olei</name>
    <dbReference type="NCBI Taxonomy" id="1480615"/>
    <lineage>
        <taxon>Bacteria</taxon>
        <taxon>Pseudomonadati</taxon>
        <taxon>Pseudomonadota</taxon>
        <taxon>Alphaproteobacteria</taxon>
        <taxon>Hyphomicrobiales</taxon>
        <taxon>Rhizobiaceae</taxon>
        <taxon>Hoeflea</taxon>
    </lineage>
</organism>
<protein>
    <submittedName>
        <fullName evidence="2">Enoyl-CoA hydratase</fullName>
    </submittedName>
</protein>
<dbReference type="RefSeq" id="WP_066176527.1">
    <property type="nucleotide sequence ID" value="NZ_LQZT01000006.1"/>
</dbReference>
<dbReference type="PANTHER" id="PTHR43802">
    <property type="entry name" value="ENOYL-COA HYDRATASE"/>
    <property type="match status" value="1"/>
</dbReference>
<dbReference type="InterPro" id="IPR029045">
    <property type="entry name" value="ClpP/crotonase-like_dom_sf"/>
</dbReference>
<comment type="similarity">
    <text evidence="1">Belongs to the enoyl-CoA hydratase/isomerase family.</text>
</comment>
<dbReference type="PANTHER" id="PTHR43802:SF1">
    <property type="entry name" value="IP11341P-RELATED"/>
    <property type="match status" value="1"/>
</dbReference>
<dbReference type="Gene3D" id="3.90.226.10">
    <property type="entry name" value="2-enoyl-CoA Hydratase, Chain A, domain 1"/>
    <property type="match status" value="1"/>
</dbReference>